<dbReference type="Gene3D" id="2.30.42.10">
    <property type="match status" value="1"/>
</dbReference>
<comment type="caution">
    <text evidence="3">The sequence shown here is derived from an EMBL/GenBank/DDBJ whole genome shotgun (WGS) entry which is preliminary data.</text>
</comment>
<feature type="region of interest" description="Disordered" evidence="1">
    <location>
        <begin position="31"/>
        <end position="59"/>
    </location>
</feature>
<dbReference type="AlphaFoldDB" id="A0AAV4SEC5"/>
<accession>A0AAV4SEC5</accession>
<dbReference type="EMBL" id="BPLQ01000442">
    <property type="protein sequence ID" value="GIX71370.1"/>
    <property type="molecule type" value="Genomic_DNA"/>
</dbReference>
<keyword evidence="4" id="KW-1185">Reference proteome</keyword>
<evidence type="ECO:0008006" key="5">
    <source>
        <dbReference type="Google" id="ProtNLM"/>
    </source>
</evidence>
<evidence type="ECO:0000313" key="2">
    <source>
        <dbReference type="EMBL" id="GIX71370.1"/>
    </source>
</evidence>
<evidence type="ECO:0000256" key="1">
    <source>
        <dbReference type="SAM" id="MobiDB-lite"/>
    </source>
</evidence>
<proteinExistence type="predicted"/>
<feature type="non-terminal residue" evidence="3">
    <location>
        <position position="1"/>
    </location>
</feature>
<evidence type="ECO:0000313" key="4">
    <source>
        <dbReference type="Proteomes" id="UP001054837"/>
    </source>
</evidence>
<dbReference type="EMBL" id="BPLQ01007591">
    <property type="protein sequence ID" value="GIY31031.1"/>
    <property type="molecule type" value="Genomic_DNA"/>
</dbReference>
<evidence type="ECO:0000313" key="3">
    <source>
        <dbReference type="EMBL" id="GIY31031.1"/>
    </source>
</evidence>
<protein>
    <recommendedName>
        <fullName evidence="5">PDZ domain-containing protein</fullName>
    </recommendedName>
</protein>
<dbReference type="InterPro" id="IPR036034">
    <property type="entry name" value="PDZ_sf"/>
</dbReference>
<dbReference type="Proteomes" id="UP001054837">
    <property type="component" value="Unassembled WGS sequence"/>
</dbReference>
<reference evidence="3 4" key="1">
    <citation type="submission" date="2021-06" db="EMBL/GenBank/DDBJ databases">
        <title>Caerostris darwini draft genome.</title>
        <authorList>
            <person name="Kono N."/>
            <person name="Arakawa K."/>
        </authorList>
    </citation>
    <scope>NUCLEOTIDE SEQUENCE [LARGE SCALE GENOMIC DNA]</scope>
</reference>
<name>A0AAV4SEC5_9ARAC</name>
<feature type="compositionally biased region" description="Basic and acidic residues" evidence="1">
    <location>
        <begin position="31"/>
        <end position="43"/>
    </location>
</feature>
<gene>
    <name evidence="3" type="ORF">CDAR_187631</name>
    <name evidence="2" type="ORF">CDAR_86871</name>
</gene>
<feature type="compositionally biased region" description="Polar residues" evidence="1">
    <location>
        <begin position="49"/>
        <end position="59"/>
    </location>
</feature>
<sequence>INSSSIDGLSLKEAKKLIDNTKEKLHLVVRRDSHKNSENHDQWAYRVASDSNLVQNKGQ</sequence>
<organism evidence="3 4">
    <name type="scientific">Caerostris darwini</name>
    <dbReference type="NCBI Taxonomy" id="1538125"/>
    <lineage>
        <taxon>Eukaryota</taxon>
        <taxon>Metazoa</taxon>
        <taxon>Ecdysozoa</taxon>
        <taxon>Arthropoda</taxon>
        <taxon>Chelicerata</taxon>
        <taxon>Arachnida</taxon>
        <taxon>Araneae</taxon>
        <taxon>Araneomorphae</taxon>
        <taxon>Entelegynae</taxon>
        <taxon>Araneoidea</taxon>
        <taxon>Araneidae</taxon>
        <taxon>Caerostris</taxon>
    </lineage>
</organism>